<evidence type="ECO:0000259" key="11">
    <source>
        <dbReference type="Pfam" id="PF00108"/>
    </source>
</evidence>
<evidence type="ECO:0000313" key="13">
    <source>
        <dbReference type="EMBL" id="MBB3088979.1"/>
    </source>
</evidence>
<evidence type="ECO:0000256" key="9">
    <source>
        <dbReference type="PIRSR" id="PIRSR000429-1"/>
    </source>
</evidence>
<comment type="similarity">
    <text evidence="2 10">Belongs to the thiolase-like superfamily. Thiolase family.</text>
</comment>
<dbReference type="PIRSF" id="PIRSF000429">
    <property type="entry name" value="Ac-CoA_Ac_transf"/>
    <property type="match status" value="1"/>
</dbReference>
<evidence type="ECO:0000313" key="14">
    <source>
        <dbReference type="Proteomes" id="UP000577707"/>
    </source>
</evidence>
<name>A0A7W5A489_9ACTN</name>
<dbReference type="RefSeq" id="WP_183544608.1">
    <property type="nucleotide sequence ID" value="NZ_BMQT01000002.1"/>
</dbReference>
<feature type="active site" description="Acyl-thioester intermediate" evidence="9">
    <location>
        <position position="90"/>
    </location>
</feature>
<gene>
    <name evidence="13" type="ORF">FHS12_001925</name>
</gene>
<keyword evidence="6" id="KW-0443">Lipid metabolism</keyword>
<evidence type="ECO:0000259" key="12">
    <source>
        <dbReference type="Pfam" id="PF02803"/>
    </source>
</evidence>
<dbReference type="GO" id="GO:0006635">
    <property type="term" value="P:fatty acid beta-oxidation"/>
    <property type="evidence" value="ECO:0007669"/>
    <property type="project" value="TreeGrafter"/>
</dbReference>
<dbReference type="PANTHER" id="PTHR43853:SF8">
    <property type="entry name" value="3-KETOACYL-COA THIOLASE, PEROXISOMAL"/>
    <property type="match status" value="1"/>
</dbReference>
<dbReference type="InterPro" id="IPR016039">
    <property type="entry name" value="Thiolase-like"/>
</dbReference>
<protein>
    <submittedName>
        <fullName evidence="13">Acetyl-CoA C-acetyltransferase</fullName>
        <ecNumber evidence="13">2.3.1.9</ecNumber>
    </submittedName>
</protein>
<evidence type="ECO:0000256" key="5">
    <source>
        <dbReference type="ARBA" id="ARBA00022946"/>
    </source>
</evidence>
<proteinExistence type="inferred from homology"/>
<dbReference type="GO" id="GO:0003985">
    <property type="term" value="F:acetyl-CoA C-acetyltransferase activity"/>
    <property type="evidence" value="ECO:0007669"/>
    <property type="project" value="UniProtKB-EC"/>
</dbReference>
<dbReference type="NCBIfam" id="TIGR01930">
    <property type="entry name" value="AcCoA-C-Actrans"/>
    <property type="match status" value="1"/>
</dbReference>
<evidence type="ECO:0000256" key="7">
    <source>
        <dbReference type="ARBA" id="ARBA00023140"/>
    </source>
</evidence>
<keyword evidence="8 10" id="KW-0012">Acyltransferase</keyword>
<dbReference type="Proteomes" id="UP000577707">
    <property type="component" value="Unassembled WGS sequence"/>
</dbReference>
<feature type="active site" description="Proton acceptor" evidence="9">
    <location>
        <position position="355"/>
    </location>
</feature>
<dbReference type="InterPro" id="IPR002155">
    <property type="entry name" value="Thiolase"/>
</dbReference>
<dbReference type="SUPFAM" id="SSF53901">
    <property type="entry name" value="Thiolase-like"/>
    <property type="match status" value="2"/>
</dbReference>
<evidence type="ECO:0000256" key="2">
    <source>
        <dbReference type="ARBA" id="ARBA00010982"/>
    </source>
</evidence>
<comment type="caution">
    <text evidence="13">The sequence shown here is derived from an EMBL/GenBank/DDBJ whole genome shotgun (WGS) entry which is preliminary data.</text>
</comment>
<feature type="domain" description="Thiolase C-terminal" evidence="12">
    <location>
        <begin position="277"/>
        <end position="397"/>
    </location>
</feature>
<evidence type="ECO:0000256" key="10">
    <source>
        <dbReference type="RuleBase" id="RU003557"/>
    </source>
</evidence>
<dbReference type="InterPro" id="IPR050215">
    <property type="entry name" value="Thiolase-like_sf_Thiolase"/>
</dbReference>
<dbReference type="InterPro" id="IPR020613">
    <property type="entry name" value="Thiolase_CS"/>
</dbReference>
<feature type="active site" description="Proton acceptor" evidence="9">
    <location>
        <position position="385"/>
    </location>
</feature>
<organism evidence="13 14">
    <name type="scientific">Nocardioides albus</name>
    <dbReference type="NCBI Taxonomy" id="1841"/>
    <lineage>
        <taxon>Bacteria</taxon>
        <taxon>Bacillati</taxon>
        <taxon>Actinomycetota</taxon>
        <taxon>Actinomycetes</taxon>
        <taxon>Propionibacteriales</taxon>
        <taxon>Nocardioidaceae</taxon>
        <taxon>Nocardioides</taxon>
    </lineage>
</organism>
<dbReference type="PANTHER" id="PTHR43853">
    <property type="entry name" value="3-KETOACYL-COA THIOLASE, PEROXISOMAL"/>
    <property type="match status" value="1"/>
</dbReference>
<keyword evidence="14" id="KW-1185">Reference proteome</keyword>
<dbReference type="Gene3D" id="3.40.47.10">
    <property type="match status" value="1"/>
</dbReference>
<dbReference type="EMBL" id="JACHXG010000004">
    <property type="protein sequence ID" value="MBB3088979.1"/>
    <property type="molecule type" value="Genomic_DNA"/>
</dbReference>
<dbReference type="InterPro" id="IPR020617">
    <property type="entry name" value="Thiolase_C"/>
</dbReference>
<keyword evidence="4" id="KW-0276">Fatty acid metabolism</keyword>
<evidence type="ECO:0000256" key="6">
    <source>
        <dbReference type="ARBA" id="ARBA00023098"/>
    </source>
</evidence>
<dbReference type="GO" id="GO:0005737">
    <property type="term" value="C:cytoplasm"/>
    <property type="evidence" value="ECO:0007669"/>
    <property type="project" value="UniProtKB-ARBA"/>
</dbReference>
<keyword evidence="3 10" id="KW-0808">Transferase</keyword>
<accession>A0A7W5A489</accession>
<dbReference type="EC" id="2.3.1.9" evidence="13"/>
<evidence type="ECO:0000256" key="4">
    <source>
        <dbReference type="ARBA" id="ARBA00022832"/>
    </source>
</evidence>
<dbReference type="FunFam" id="3.40.47.10:FF:000010">
    <property type="entry name" value="Acetyl-CoA acetyltransferase (Thiolase)"/>
    <property type="match status" value="1"/>
</dbReference>
<dbReference type="AlphaFoldDB" id="A0A7W5A489"/>
<comment type="subcellular location">
    <subcellularLocation>
        <location evidence="1">Peroxisome</location>
    </subcellularLocation>
</comment>
<dbReference type="CDD" id="cd00751">
    <property type="entry name" value="thiolase"/>
    <property type="match status" value="1"/>
</dbReference>
<dbReference type="Pfam" id="PF00108">
    <property type="entry name" value="Thiolase_N"/>
    <property type="match status" value="1"/>
</dbReference>
<dbReference type="PROSITE" id="PS00737">
    <property type="entry name" value="THIOLASE_2"/>
    <property type="match status" value="1"/>
</dbReference>
<dbReference type="InterPro" id="IPR020616">
    <property type="entry name" value="Thiolase_N"/>
</dbReference>
<feature type="domain" description="Thiolase N-terminal" evidence="11">
    <location>
        <begin position="5"/>
        <end position="268"/>
    </location>
</feature>
<dbReference type="Pfam" id="PF02803">
    <property type="entry name" value="Thiolase_C"/>
    <property type="match status" value="1"/>
</dbReference>
<keyword evidence="5" id="KW-0809">Transit peptide</keyword>
<evidence type="ECO:0000256" key="8">
    <source>
        <dbReference type="ARBA" id="ARBA00023315"/>
    </source>
</evidence>
<sequence length="401" mass="42299">MREAVVVSTARTPIGKAYRGAFNDTQAQDLAGHAVKHAVERASLQGDEIEDVVFGAALQQGSTGFNVARQAALRAGLPDTVAGMSVDRQCASGLMAIATAAKQIIHDGMDITVGGGVESISLVQNDKMNQHRAEAPWLLEHVPDLYMPMLQTAEIVAERYGISRERQDEFALLSQQRTAEAQAAGRLDDEIVPLPTTKVVVNKENGKSSSEDVILAKDEGNRPSTSAESLAALSPVLPDGAITPRSTITAGNASQLSDGASASVLMEAQVARDRGLTPLGSYRGMAVAGCKPGEMGIGPIFAVPKLLKQHDLSIDDIGLWELNEAFASQAIYCRDELGIDPERYNVNGGGISIGHPYGMTGARLVGHALIEGRRRGVRYVVITMCVGGGMGAAGLFEVNQG</sequence>
<keyword evidence="7" id="KW-0576">Peroxisome</keyword>
<dbReference type="GO" id="GO:0010124">
    <property type="term" value="P:phenylacetate catabolic process"/>
    <property type="evidence" value="ECO:0007669"/>
    <property type="project" value="TreeGrafter"/>
</dbReference>
<evidence type="ECO:0000256" key="1">
    <source>
        <dbReference type="ARBA" id="ARBA00004275"/>
    </source>
</evidence>
<evidence type="ECO:0000256" key="3">
    <source>
        <dbReference type="ARBA" id="ARBA00022679"/>
    </source>
</evidence>
<reference evidence="13 14" key="1">
    <citation type="submission" date="2020-08" db="EMBL/GenBank/DDBJ databases">
        <title>Genomic Encyclopedia of Type Strains, Phase III (KMG-III): the genomes of soil and plant-associated and newly described type strains.</title>
        <authorList>
            <person name="Whitman W."/>
        </authorList>
    </citation>
    <scope>NUCLEOTIDE SEQUENCE [LARGE SCALE GENOMIC DNA]</scope>
    <source>
        <strain evidence="13 14">CECT 3302</strain>
    </source>
</reference>